<gene>
    <name evidence="2" type="ORF">HJG60_009441</name>
</gene>
<dbReference type="Proteomes" id="UP000664940">
    <property type="component" value="Unassembled WGS sequence"/>
</dbReference>
<evidence type="ECO:0000313" key="3">
    <source>
        <dbReference type="Proteomes" id="UP000664940"/>
    </source>
</evidence>
<sequence>MSRVATCIGCGPSPVQPPQPAPEDPCAHLATEPADPGAAARCRLRRGVSITLDDQEGASKVSPHGEVQPRVQDKQEPRQQADDRQLPRWGRWGCHTCEERQRDGETAAVRAGLWNQEQGPSSEEGPSGSSRAGFPGPAGSAEASASSRAVPRAGAAPWGPALQPQQKQLPVPGRLCPGRPSK</sequence>
<reference evidence="2 3" key="1">
    <citation type="journal article" date="2020" name="Nature">
        <title>Six reference-quality genomes reveal evolution of bat adaptations.</title>
        <authorList>
            <person name="Jebb D."/>
            <person name="Huang Z."/>
            <person name="Pippel M."/>
            <person name="Hughes G.M."/>
            <person name="Lavrichenko K."/>
            <person name="Devanna P."/>
            <person name="Winkler S."/>
            <person name="Jermiin L.S."/>
            <person name="Skirmuntt E.C."/>
            <person name="Katzourakis A."/>
            <person name="Burkitt-Gray L."/>
            <person name="Ray D.A."/>
            <person name="Sullivan K.A.M."/>
            <person name="Roscito J.G."/>
            <person name="Kirilenko B.M."/>
            <person name="Davalos L.M."/>
            <person name="Corthals A.P."/>
            <person name="Power M.L."/>
            <person name="Jones G."/>
            <person name="Ransome R.D."/>
            <person name="Dechmann D.K.N."/>
            <person name="Locatelli A.G."/>
            <person name="Puechmaille S.J."/>
            <person name="Fedrigo O."/>
            <person name="Jarvis E.D."/>
            <person name="Hiller M."/>
            <person name="Vernes S.C."/>
            <person name="Myers E.W."/>
            <person name="Teeling E.C."/>
        </authorList>
    </citation>
    <scope>NUCLEOTIDE SEQUENCE [LARGE SCALE GENOMIC DNA]</scope>
    <source>
        <strain evidence="2">Bat1K_MPI-CBG_1</strain>
    </source>
</reference>
<organism evidence="2 3">
    <name type="scientific">Phyllostomus discolor</name>
    <name type="common">pale spear-nosed bat</name>
    <dbReference type="NCBI Taxonomy" id="89673"/>
    <lineage>
        <taxon>Eukaryota</taxon>
        <taxon>Metazoa</taxon>
        <taxon>Chordata</taxon>
        <taxon>Craniata</taxon>
        <taxon>Vertebrata</taxon>
        <taxon>Euteleostomi</taxon>
        <taxon>Mammalia</taxon>
        <taxon>Eutheria</taxon>
        <taxon>Laurasiatheria</taxon>
        <taxon>Chiroptera</taxon>
        <taxon>Yangochiroptera</taxon>
        <taxon>Phyllostomidae</taxon>
        <taxon>Phyllostominae</taxon>
        <taxon>Phyllostomus</taxon>
    </lineage>
</organism>
<feature type="compositionally biased region" description="Pro residues" evidence="1">
    <location>
        <begin position="14"/>
        <end position="23"/>
    </location>
</feature>
<feature type="region of interest" description="Disordered" evidence="1">
    <location>
        <begin position="51"/>
        <end position="182"/>
    </location>
</feature>
<name>A0A833YBY9_9CHIR</name>
<evidence type="ECO:0000313" key="2">
    <source>
        <dbReference type="EMBL" id="KAF6075042.1"/>
    </source>
</evidence>
<feature type="compositionally biased region" description="Basic and acidic residues" evidence="1">
    <location>
        <begin position="71"/>
        <end position="86"/>
    </location>
</feature>
<proteinExistence type="predicted"/>
<feature type="compositionally biased region" description="Basic and acidic residues" evidence="1">
    <location>
        <begin position="96"/>
        <end position="105"/>
    </location>
</feature>
<evidence type="ECO:0000256" key="1">
    <source>
        <dbReference type="SAM" id="MobiDB-lite"/>
    </source>
</evidence>
<feature type="region of interest" description="Disordered" evidence="1">
    <location>
        <begin position="1"/>
        <end position="37"/>
    </location>
</feature>
<dbReference type="EMBL" id="JABVXQ010000015">
    <property type="protein sequence ID" value="KAF6075042.1"/>
    <property type="molecule type" value="Genomic_DNA"/>
</dbReference>
<accession>A0A833YBY9</accession>
<comment type="caution">
    <text evidence="2">The sequence shown here is derived from an EMBL/GenBank/DDBJ whole genome shotgun (WGS) entry which is preliminary data.</text>
</comment>
<dbReference type="AlphaFoldDB" id="A0A833YBY9"/>
<feature type="compositionally biased region" description="Low complexity" evidence="1">
    <location>
        <begin position="116"/>
        <end position="157"/>
    </location>
</feature>
<protein>
    <submittedName>
        <fullName evidence="2">Uncharacterized protein</fullName>
    </submittedName>
</protein>